<sequence>MSQQINLYEARLRPRHELPVARNLGICTAALLVLMTALSLWAHFDAKRKSAVAAVSQQQLADGQEKLAELTRTMSERRVSPALAAELENAKAMLVTREEVMAVLDSGSLGNISGFSAMMAGFARLSQSDLWLTGFLVTVGGEEIEIRGRMLDPSKLPAYVQRLSSEPAFQGRRFAALEMRGIDPEDQNNQRGAAVASESPSDGGQQSGVPRLPRFVEFALRSENAGGADNAAHQGGKR</sequence>
<keyword evidence="2" id="KW-0472">Membrane</keyword>
<accession>A0A1A8XIK6</accession>
<organism evidence="3 4">
    <name type="scientific">Candidatus Propionivibrio aalborgensis</name>
    <dbReference type="NCBI Taxonomy" id="1860101"/>
    <lineage>
        <taxon>Bacteria</taxon>
        <taxon>Pseudomonadati</taxon>
        <taxon>Pseudomonadota</taxon>
        <taxon>Betaproteobacteria</taxon>
        <taxon>Rhodocyclales</taxon>
        <taxon>Rhodocyclaceae</taxon>
        <taxon>Propionivibrio</taxon>
    </lineage>
</organism>
<evidence type="ECO:0000313" key="3">
    <source>
        <dbReference type="EMBL" id="SBT05019.1"/>
    </source>
</evidence>
<proteinExistence type="predicted"/>
<feature type="region of interest" description="Disordered" evidence="1">
    <location>
        <begin position="182"/>
        <end position="210"/>
    </location>
</feature>
<name>A0A1A8XIK6_9RHOO</name>
<reference evidence="3 4" key="1">
    <citation type="submission" date="2016-06" db="EMBL/GenBank/DDBJ databases">
        <authorList>
            <person name="Kjaerup R.B."/>
            <person name="Dalgaard T.S."/>
            <person name="Juul-Madsen H.R."/>
        </authorList>
    </citation>
    <scope>NUCLEOTIDE SEQUENCE [LARGE SCALE GENOMIC DNA]</scope>
    <source>
        <strain evidence="3">2</strain>
    </source>
</reference>
<gene>
    <name evidence="3" type="ORF">PROAA_1400022</name>
</gene>
<keyword evidence="2" id="KW-1133">Transmembrane helix</keyword>
<dbReference type="EMBL" id="FLQY01000047">
    <property type="protein sequence ID" value="SBT05019.1"/>
    <property type="molecule type" value="Genomic_DNA"/>
</dbReference>
<feature type="transmembrane region" description="Helical" evidence="2">
    <location>
        <begin position="20"/>
        <end position="41"/>
    </location>
</feature>
<evidence type="ECO:0000313" key="4">
    <source>
        <dbReference type="Proteomes" id="UP000199600"/>
    </source>
</evidence>
<evidence type="ECO:0000256" key="1">
    <source>
        <dbReference type="SAM" id="MobiDB-lite"/>
    </source>
</evidence>
<protein>
    <recommendedName>
        <fullName evidence="5">MSHA biogenesis protein MshI</fullName>
    </recommendedName>
</protein>
<keyword evidence="2" id="KW-0812">Transmembrane</keyword>
<dbReference type="AlphaFoldDB" id="A0A1A8XIK6"/>
<evidence type="ECO:0008006" key="5">
    <source>
        <dbReference type="Google" id="ProtNLM"/>
    </source>
</evidence>
<dbReference type="RefSeq" id="WP_186410018.1">
    <property type="nucleotide sequence ID" value="NZ_FLQY01000047.1"/>
</dbReference>
<feature type="compositionally biased region" description="Polar residues" evidence="1">
    <location>
        <begin position="198"/>
        <end position="208"/>
    </location>
</feature>
<keyword evidence="4" id="KW-1185">Reference proteome</keyword>
<evidence type="ECO:0000256" key="2">
    <source>
        <dbReference type="SAM" id="Phobius"/>
    </source>
</evidence>
<dbReference type="Proteomes" id="UP000199600">
    <property type="component" value="Unassembled WGS sequence"/>
</dbReference>